<evidence type="ECO:0000256" key="8">
    <source>
        <dbReference type="ARBA" id="ARBA00023319"/>
    </source>
</evidence>
<dbReference type="GO" id="GO:0005178">
    <property type="term" value="F:integrin binding"/>
    <property type="evidence" value="ECO:0007669"/>
    <property type="project" value="InterPro"/>
</dbReference>
<keyword evidence="2" id="KW-1003">Cell membrane</keyword>
<feature type="chain" id="PRO_5035466088" evidence="9">
    <location>
        <begin position="28"/>
        <end position="162"/>
    </location>
</feature>
<dbReference type="GO" id="GO:0007155">
    <property type="term" value="P:cell adhesion"/>
    <property type="evidence" value="ECO:0007669"/>
    <property type="project" value="InterPro"/>
</dbReference>
<dbReference type="PANTHER" id="PTHR19226:SF2">
    <property type="entry name" value="THY-1 MEMBRANE GLYCOPROTEIN"/>
    <property type="match status" value="1"/>
</dbReference>
<keyword evidence="3 9" id="KW-0732">Signal</keyword>
<comment type="subcellular location">
    <subcellularLocation>
        <location evidence="1">Cell membrane</location>
    </subcellularLocation>
</comment>
<keyword evidence="4" id="KW-0472">Membrane</keyword>
<dbReference type="RefSeq" id="XP_042564498.1">
    <property type="nucleotide sequence ID" value="XM_042708564.1"/>
</dbReference>
<keyword evidence="7" id="KW-0449">Lipoprotein</keyword>
<dbReference type="GO" id="GO:0051894">
    <property type="term" value="P:positive regulation of focal adhesion assembly"/>
    <property type="evidence" value="ECO:0007669"/>
    <property type="project" value="TreeGrafter"/>
</dbReference>
<protein>
    <submittedName>
        <fullName evidence="11">Thy-1 membrane glycoprotein isoform X1</fullName>
    </submittedName>
</protein>
<dbReference type="GO" id="GO:0030334">
    <property type="term" value="P:regulation of cell migration"/>
    <property type="evidence" value="ECO:0007669"/>
    <property type="project" value="InterPro"/>
</dbReference>
<evidence type="ECO:0000313" key="10">
    <source>
        <dbReference type="Proteomes" id="UP000515152"/>
    </source>
</evidence>
<evidence type="ECO:0000313" key="11">
    <source>
        <dbReference type="RefSeq" id="XP_042564498.1"/>
    </source>
</evidence>
<keyword evidence="8" id="KW-0393">Immunoglobulin domain</keyword>
<reference evidence="11" key="1">
    <citation type="submission" date="2025-08" db="UniProtKB">
        <authorList>
            <consortium name="RefSeq"/>
        </authorList>
    </citation>
    <scope>IDENTIFICATION</scope>
</reference>
<feature type="signal peptide" evidence="9">
    <location>
        <begin position="1"/>
        <end position="27"/>
    </location>
</feature>
<evidence type="ECO:0000256" key="1">
    <source>
        <dbReference type="ARBA" id="ARBA00004236"/>
    </source>
</evidence>
<dbReference type="AlphaFoldDB" id="A0A8M1KQ38"/>
<dbReference type="GO" id="GO:0005096">
    <property type="term" value="F:GTPase activator activity"/>
    <property type="evidence" value="ECO:0007669"/>
    <property type="project" value="TreeGrafter"/>
</dbReference>
<dbReference type="GO" id="GO:0007229">
    <property type="term" value="P:integrin-mediated signaling pathway"/>
    <property type="evidence" value="ECO:0007669"/>
    <property type="project" value="TreeGrafter"/>
</dbReference>
<dbReference type="OrthoDB" id="8842429at2759"/>
<gene>
    <name evidence="11" type="primary">thy1</name>
</gene>
<evidence type="ECO:0000256" key="6">
    <source>
        <dbReference type="ARBA" id="ARBA00023180"/>
    </source>
</evidence>
<dbReference type="GO" id="GO:0043209">
    <property type="term" value="C:myelin sheath"/>
    <property type="evidence" value="ECO:0007669"/>
    <property type="project" value="TreeGrafter"/>
</dbReference>
<proteinExistence type="predicted"/>
<dbReference type="GO" id="GO:0009897">
    <property type="term" value="C:external side of plasma membrane"/>
    <property type="evidence" value="ECO:0007669"/>
    <property type="project" value="TreeGrafter"/>
</dbReference>
<evidence type="ECO:0000256" key="2">
    <source>
        <dbReference type="ARBA" id="ARBA00022475"/>
    </source>
</evidence>
<dbReference type="InterPro" id="IPR033292">
    <property type="entry name" value="THY1"/>
</dbReference>
<dbReference type="PANTHER" id="PTHR19226">
    <property type="entry name" value="THY-1 MEMBRANE GLYCOPROTEIN"/>
    <property type="match status" value="1"/>
</dbReference>
<sequence>MAGNNGFVEVGNMNIIGTLCLLGLATAQTITDLTSCITKENNLKMECNFNPAASASPPPMCKFTQGNKIVGSTDRAEEQDATYRHRANVTIKASVCELYLTGLSDNAQDFKCTIKQTEMKDKTARVVRKEIPTCSAALSILLQKGTGLFFIFMTLPLLSELI</sequence>
<evidence type="ECO:0000256" key="9">
    <source>
        <dbReference type="SAM" id="SignalP"/>
    </source>
</evidence>
<dbReference type="CTD" id="7070"/>
<dbReference type="GO" id="GO:0030425">
    <property type="term" value="C:dendrite"/>
    <property type="evidence" value="ECO:0007669"/>
    <property type="project" value="TreeGrafter"/>
</dbReference>
<keyword evidence="10" id="KW-1185">Reference proteome</keyword>
<dbReference type="GeneID" id="122133114"/>
<dbReference type="KEGG" id="char:122133114"/>
<organism evidence="10 11">
    <name type="scientific">Clupea harengus</name>
    <name type="common">Atlantic herring</name>
    <dbReference type="NCBI Taxonomy" id="7950"/>
    <lineage>
        <taxon>Eukaryota</taxon>
        <taxon>Metazoa</taxon>
        <taxon>Chordata</taxon>
        <taxon>Craniata</taxon>
        <taxon>Vertebrata</taxon>
        <taxon>Euteleostomi</taxon>
        <taxon>Actinopterygii</taxon>
        <taxon>Neopterygii</taxon>
        <taxon>Teleostei</taxon>
        <taxon>Clupei</taxon>
        <taxon>Clupeiformes</taxon>
        <taxon>Clupeoidei</taxon>
        <taxon>Clupeidae</taxon>
        <taxon>Clupea</taxon>
    </lineage>
</organism>
<name>A0A8M1KQ38_CLUHA</name>
<accession>A0A8M1KQ38</accession>
<dbReference type="Proteomes" id="UP000515152">
    <property type="component" value="Chromosome 8"/>
</dbReference>
<evidence type="ECO:0000256" key="4">
    <source>
        <dbReference type="ARBA" id="ARBA00023136"/>
    </source>
</evidence>
<keyword evidence="5" id="KW-1015">Disulfide bond</keyword>
<keyword evidence="6" id="KW-0325">Glycoprotein</keyword>
<evidence type="ECO:0000256" key="3">
    <source>
        <dbReference type="ARBA" id="ARBA00022729"/>
    </source>
</evidence>
<evidence type="ECO:0000256" key="7">
    <source>
        <dbReference type="ARBA" id="ARBA00023288"/>
    </source>
</evidence>
<evidence type="ECO:0000256" key="5">
    <source>
        <dbReference type="ARBA" id="ARBA00023157"/>
    </source>
</evidence>
<dbReference type="GO" id="GO:0045121">
    <property type="term" value="C:membrane raft"/>
    <property type="evidence" value="ECO:0007669"/>
    <property type="project" value="TreeGrafter"/>
</dbReference>
<dbReference type="GO" id="GO:0005925">
    <property type="term" value="C:focal adhesion"/>
    <property type="evidence" value="ECO:0007669"/>
    <property type="project" value="TreeGrafter"/>
</dbReference>